<organism evidence="2 3">
    <name type="scientific">Tenacibaculum maritimum NCIMB 2154</name>
    <dbReference type="NCBI Taxonomy" id="1349785"/>
    <lineage>
        <taxon>Bacteria</taxon>
        <taxon>Pseudomonadati</taxon>
        <taxon>Bacteroidota</taxon>
        <taxon>Flavobacteriia</taxon>
        <taxon>Flavobacteriales</taxon>
        <taxon>Flavobacteriaceae</taxon>
        <taxon>Tenacibaculum</taxon>
    </lineage>
</organism>
<dbReference type="AlphaFoldDB" id="A0A2H1E7E5"/>
<reference evidence="2 3" key="1">
    <citation type="submission" date="2016-11" db="EMBL/GenBank/DDBJ databases">
        <authorList>
            <person name="Jaros S."/>
            <person name="Januszkiewicz K."/>
            <person name="Wedrychowicz H."/>
        </authorList>
    </citation>
    <scope>NUCLEOTIDE SEQUENCE [LARGE SCALE GENOMIC DNA]</scope>
    <source>
        <strain evidence="2">NCIMB 2154T</strain>
    </source>
</reference>
<protein>
    <recommendedName>
        <fullName evidence="4">Lipoprotein</fullName>
    </recommendedName>
</protein>
<name>A0A2H1E7E5_9FLAO</name>
<gene>
    <name evidence="2" type="ORF">MARIT_0700</name>
</gene>
<feature type="signal peptide" evidence="1">
    <location>
        <begin position="1"/>
        <end position="22"/>
    </location>
</feature>
<keyword evidence="3" id="KW-1185">Reference proteome</keyword>
<sequence length="188" mass="22115">MSKKIYLIFATLLFLKCSNAQNELSIDINIINNHKPIILNYDTKHKKVFRVQIPFKLEVTNTSSKTQKITSFIYQYSIKNSGLLNDLFEITNNNEHNKISLASIKKLPPFTKKEYLIYSEHLIDSLQNIQNHFIPFLKTKRKSKSIFNINKSTFEKTEFYKNLVKEDSIVVRLINSNNFKRIKLPVKQ</sequence>
<feature type="chain" id="PRO_5013729144" description="Lipoprotein" evidence="1">
    <location>
        <begin position="23"/>
        <end position="188"/>
    </location>
</feature>
<dbReference type="KEGG" id="tmar:MARIT_0700"/>
<accession>A0A2H1E7E5</accession>
<keyword evidence="1" id="KW-0732">Signal</keyword>
<evidence type="ECO:0000313" key="2">
    <source>
        <dbReference type="EMBL" id="SFZ80594.1"/>
    </source>
</evidence>
<dbReference type="EMBL" id="LT634361">
    <property type="protein sequence ID" value="SFZ80594.1"/>
    <property type="molecule type" value="Genomic_DNA"/>
</dbReference>
<evidence type="ECO:0000313" key="3">
    <source>
        <dbReference type="Proteomes" id="UP000231564"/>
    </source>
</evidence>
<proteinExistence type="predicted"/>
<evidence type="ECO:0000256" key="1">
    <source>
        <dbReference type="SAM" id="SignalP"/>
    </source>
</evidence>
<dbReference type="Proteomes" id="UP000231564">
    <property type="component" value="Chromosome MARIT"/>
</dbReference>
<evidence type="ECO:0008006" key="4">
    <source>
        <dbReference type="Google" id="ProtNLM"/>
    </source>
</evidence>